<evidence type="ECO:0000313" key="12">
    <source>
        <dbReference type="EMBL" id="CAB5074615.1"/>
    </source>
</evidence>
<evidence type="ECO:0000313" key="5">
    <source>
        <dbReference type="EMBL" id="CAB4728269.1"/>
    </source>
</evidence>
<protein>
    <submittedName>
        <fullName evidence="4">Unannotated protein</fullName>
    </submittedName>
</protein>
<dbReference type="EMBL" id="CAFBPO010000005">
    <property type="protein sequence ID" value="CAB5017059.1"/>
    <property type="molecule type" value="Genomic_DNA"/>
</dbReference>
<evidence type="ECO:0000313" key="6">
    <source>
        <dbReference type="EMBL" id="CAB4752219.1"/>
    </source>
</evidence>
<evidence type="ECO:0000313" key="11">
    <source>
        <dbReference type="EMBL" id="CAB5017059.1"/>
    </source>
</evidence>
<evidence type="ECO:0000313" key="10">
    <source>
        <dbReference type="EMBL" id="CAB4989795.1"/>
    </source>
</evidence>
<dbReference type="InterPro" id="IPR000917">
    <property type="entry name" value="Sulfatase_N"/>
</dbReference>
<evidence type="ECO:0000313" key="7">
    <source>
        <dbReference type="EMBL" id="CAB4805696.1"/>
    </source>
</evidence>
<accession>A0A6J6GYU0</accession>
<evidence type="ECO:0000256" key="1">
    <source>
        <dbReference type="ARBA" id="ARBA00008779"/>
    </source>
</evidence>
<dbReference type="EMBL" id="CAEZUM010000088">
    <property type="protein sequence ID" value="CAB4606601.1"/>
    <property type="molecule type" value="Genomic_DNA"/>
</dbReference>
<feature type="domain" description="Sulfatase N-terminal" evidence="3">
    <location>
        <begin position="3"/>
        <end position="415"/>
    </location>
</feature>
<dbReference type="Gene3D" id="3.30.1120.10">
    <property type="match status" value="1"/>
</dbReference>
<evidence type="ECO:0000313" key="9">
    <source>
        <dbReference type="EMBL" id="CAB4954542.1"/>
    </source>
</evidence>
<organism evidence="4">
    <name type="scientific">freshwater metagenome</name>
    <dbReference type="NCBI Taxonomy" id="449393"/>
    <lineage>
        <taxon>unclassified sequences</taxon>
        <taxon>metagenomes</taxon>
        <taxon>ecological metagenomes</taxon>
    </lineage>
</organism>
<dbReference type="EMBL" id="CAFAZW010000003">
    <property type="protein sequence ID" value="CAB4840064.1"/>
    <property type="molecule type" value="Genomic_DNA"/>
</dbReference>
<proteinExistence type="inferred from homology"/>
<dbReference type="EMBL" id="CAEZZH010000004">
    <property type="protein sequence ID" value="CAB4752219.1"/>
    <property type="molecule type" value="Genomic_DNA"/>
</dbReference>
<evidence type="ECO:0000256" key="2">
    <source>
        <dbReference type="ARBA" id="ARBA00022801"/>
    </source>
</evidence>
<dbReference type="SUPFAM" id="SSF53649">
    <property type="entry name" value="Alkaline phosphatase-like"/>
    <property type="match status" value="1"/>
</dbReference>
<evidence type="ECO:0000313" key="8">
    <source>
        <dbReference type="EMBL" id="CAB4840064.1"/>
    </source>
</evidence>
<dbReference type="Pfam" id="PF00884">
    <property type="entry name" value="Sulfatase"/>
    <property type="match status" value="1"/>
</dbReference>
<evidence type="ECO:0000259" key="3">
    <source>
        <dbReference type="Pfam" id="PF00884"/>
    </source>
</evidence>
<dbReference type="AlphaFoldDB" id="A0A6J6GYU0"/>
<dbReference type="GO" id="GO:0004065">
    <property type="term" value="F:arylsulfatase activity"/>
    <property type="evidence" value="ECO:0007669"/>
    <property type="project" value="TreeGrafter"/>
</dbReference>
<dbReference type="EMBL" id="CAFAAN010000007">
    <property type="protein sequence ID" value="CAB4805696.1"/>
    <property type="molecule type" value="Genomic_DNA"/>
</dbReference>
<dbReference type="EMBL" id="CAFBOO010000009">
    <property type="protein sequence ID" value="CAB4989795.1"/>
    <property type="molecule type" value="Genomic_DNA"/>
</dbReference>
<dbReference type="Gene3D" id="3.40.720.10">
    <property type="entry name" value="Alkaline Phosphatase, subunit A"/>
    <property type="match status" value="1"/>
</dbReference>
<evidence type="ECO:0000313" key="4">
    <source>
        <dbReference type="EMBL" id="CAB4606601.1"/>
    </source>
</evidence>
<dbReference type="EMBL" id="CAFBQY010000011">
    <property type="protein sequence ID" value="CAB5074615.1"/>
    <property type="molecule type" value="Genomic_DNA"/>
</dbReference>
<sequence length="536" mass="60349">MTNVVIFLADDLGYSDLGCYGGEIKTPNIDALAANGVRMSNFHNTPRCSPSRASLLTGLHPHQAGMGILAKDDSADGGYTGKLNDRCITLAEVLKQEGFTTAIRGKWHLTPSNHIPDDAWPTARGFDTFWGTMTGCGSFYQPGTLTRGTENIDHEAERKDFFYTDVIADESVAFLKNHKSESAEKPYFLYVPFTAPHWPLHAREKTIKEYDGVYDVGWDELRKSRLKRQQDLGLLPSYLELSPRDEGVPSWEDAANHQWQARRMQVYAAMVTEMDQAIGRVLDQIKANGDWEDTVVLFLADNGASADPMPFGELSDFRERSDIVRKKTKDGRDVRIGNDPLLMPGGEETYQSYGRGWANLSNTPFKLFKLWAHEGGVASPFVAHWPKGKLRTGEIFEQPFQLTDVMPTLLELLGAKYPSERAGVKLPPLVGQSMFGAWKGADVSNPTLWWEHCGNAALRSGKWKLVRQYDFPWELYDIDTDRSEITDLSAKHPEVVKELTAKWEEIAKTNGVIPFRQIMNIYENKNMVMNAYLAIQ</sequence>
<dbReference type="InterPro" id="IPR050738">
    <property type="entry name" value="Sulfatase"/>
</dbReference>
<reference evidence="4" key="1">
    <citation type="submission" date="2020-05" db="EMBL/GenBank/DDBJ databases">
        <authorList>
            <person name="Chiriac C."/>
            <person name="Salcher M."/>
            <person name="Ghai R."/>
            <person name="Kavagutti S V."/>
        </authorList>
    </citation>
    <scope>NUCLEOTIDE SEQUENCE</scope>
</reference>
<keyword evidence="2" id="KW-0378">Hydrolase</keyword>
<dbReference type="EMBL" id="CAEZYT010000004">
    <property type="protein sequence ID" value="CAB4728269.1"/>
    <property type="molecule type" value="Genomic_DNA"/>
</dbReference>
<dbReference type="PANTHER" id="PTHR42693">
    <property type="entry name" value="ARYLSULFATASE FAMILY MEMBER"/>
    <property type="match status" value="1"/>
</dbReference>
<name>A0A6J6GYU0_9ZZZZ</name>
<dbReference type="InterPro" id="IPR017850">
    <property type="entry name" value="Alkaline_phosphatase_core_sf"/>
</dbReference>
<dbReference type="PANTHER" id="PTHR42693:SF53">
    <property type="entry name" value="ENDO-4-O-SULFATASE"/>
    <property type="match status" value="1"/>
</dbReference>
<dbReference type="EMBL" id="CAFBNM010000006">
    <property type="protein sequence ID" value="CAB4954542.1"/>
    <property type="molecule type" value="Genomic_DNA"/>
</dbReference>
<dbReference type="CDD" id="cd16025">
    <property type="entry name" value="PAS_like"/>
    <property type="match status" value="1"/>
</dbReference>
<gene>
    <name evidence="4" type="ORF">UFOPK1824_01093</name>
    <name evidence="5" type="ORF">UFOPK2772_00143</name>
    <name evidence="6" type="ORF">UFOPK2850_00480</name>
    <name evidence="7" type="ORF">UFOPK3027_00959</name>
    <name evidence="8" type="ORF">UFOPK3256_00272</name>
    <name evidence="9" type="ORF">UFOPK3827_00787</name>
    <name evidence="10" type="ORF">UFOPK3982_01072</name>
    <name evidence="11" type="ORF">UFOPK4120_00620</name>
    <name evidence="12" type="ORF">UFOPK4404_01048</name>
</gene>
<comment type="similarity">
    <text evidence="1">Belongs to the sulfatase family.</text>
</comment>